<sequence>MVRINPIVFSGNTVLVVDESNKSKSGDNKDEGGNSGLEKIEDGAVGKLEPAERLFGSVIQEAKEGFGEKDPHVAPACNNLVGLGGLFSAFIVPWIIVSYQHLEYSPRTNCSIFSFLYVRDRYIESRKNSTKQSPYTLYLEVVSILEDFYGPEDVR</sequence>
<name>D7MHH9_ARALL</name>
<proteinExistence type="predicted"/>
<dbReference type="PANTHER" id="PTHR47689">
    <property type="entry name" value="TETRATRICOPEPTIDE REPEAT (TPR)-LIKE SUPERFAMILY PROTEIN"/>
    <property type="match status" value="1"/>
</dbReference>
<dbReference type="AlphaFoldDB" id="D7MHH9"/>
<feature type="region of interest" description="Disordered" evidence="1">
    <location>
        <begin position="20"/>
        <end position="39"/>
    </location>
</feature>
<reference evidence="3" key="1">
    <citation type="journal article" date="2011" name="Nat. Genet.">
        <title>The Arabidopsis lyrata genome sequence and the basis of rapid genome size change.</title>
        <authorList>
            <person name="Hu T.T."/>
            <person name="Pattyn P."/>
            <person name="Bakker E.G."/>
            <person name="Cao J."/>
            <person name="Cheng J.-F."/>
            <person name="Clark R.M."/>
            <person name="Fahlgren N."/>
            <person name="Fawcett J.A."/>
            <person name="Grimwood J."/>
            <person name="Gundlach H."/>
            <person name="Haberer G."/>
            <person name="Hollister J.D."/>
            <person name="Ossowski S."/>
            <person name="Ottilar R.P."/>
            <person name="Salamov A.A."/>
            <person name="Schneeberger K."/>
            <person name="Spannagl M."/>
            <person name="Wang X."/>
            <person name="Yang L."/>
            <person name="Nasrallah M.E."/>
            <person name="Bergelson J."/>
            <person name="Carrington J.C."/>
            <person name="Gaut B.S."/>
            <person name="Schmutz J."/>
            <person name="Mayer K.F.X."/>
            <person name="Van de Peer Y."/>
            <person name="Grigoriev I.V."/>
            <person name="Nordborg M."/>
            <person name="Weigel D."/>
            <person name="Guo Y.-L."/>
        </authorList>
    </citation>
    <scope>NUCLEOTIDE SEQUENCE [LARGE SCALE GENOMIC DNA]</scope>
    <source>
        <strain evidence="3">cv. MN47</strain>
    </source>
</reference>
<dbReference type="HOGENOM" id="CLU_1697916_0_0_1"/>
<evidence type="ECO:0000313" key="2">
    <source>
        <dbReference type="EMBL" id="EFH44631.1"/>
    </source>
</evidence>
<accession>D7MHH9</accession>
<gene>
    <name evidence="2" type="ORF">ARALYDRAFT_658980</name>
</gene>
<dbReference type="Proteomes" id="UP000008694">
    <property type="component" value="Unassembled WGS sequence"/>
</dbReference>
<evidence type="ECO:0000313" key="3">
    <source>
        <dbReference type="Proteomes" id="UP000008694"/>
    </source>
</evidence>
<organism evidence="3">
    <name type="scientific">Arabidopsis lyrata subsp. lyrata</name>
    <name type="common">Lyre-leaved rock-cress</name>
    <dbReference type="NCBI Taxonomy" id="81972"/>
    <lineage>
        <taxon>Eukaryota</taxon>
        <taxon>Viridiplantae</taxon>
        <taxon>Streptophyta</taxon>
        <taxon>Embryophyta</taxon>
        <taxon>Tracheophyta</taxon>
        <taxon>Spermatophyta</taxon>
        <taxon>Magnoliopsida</taxon>
        <taxon>eudicotyledons</taxon>
        <taxon>Gunneridae</taxon>
        <taxon>Pentapetalae</taxon>
        <taxon>rosids</taxon>
        <taxon>malvids</taxon>
        <taxon>Brassicales</taxon>
        <taxon>Brassicaceae</taxon>
        <taxon>Camelineae</taxon>
        <taxon>Arabidopsis</taxon>
    </lineage>
</organism>
<keyword evidence="3" id="KW-1185">Reference proteome</keyword>
<dbReference type="EMBL" id="GL348719">
    <property type="protein sequence ID" value="EFH44631.1"/>
    <property type="molecule type" value="Genomic_DNA"/>
</dbReference>
<dbReference type="Gramene" id="Al_scaffold_0007_3035">
    <property type="protein sequence ID" value="Al_scaffold_0007_3035"/>
    <property type="gene ID" value="Al_scaffold_0007_3035"/>
</dbReference>
<dbReference type="PANTHER" id="PTHR47689:SF2">
    <property type="entry name" value="TETRATRICOPEPTIDE REPEAT (TPR)-LIKE SUPERFAMILY PROTEIN"/>
    <property type="match status" value="1"/>
</dbReference>
<evidence type="ECO:0000256" key="1">
    <source>
        <dbReference type="SAM" id="MobiDB-lite"/>
    </source>
</evidence>
<protein>
    <submittedName>
        <fullName evidence="2">Predicted protein</fullName>
    </submittedName>
</protein>
<dbReference type="STRING" id="81972.D7MHH9"/>
<dbReference type="eggNOG" id="KOG1840">
    <property type="taxonomic scope" value="Eukaryota"/>
</dbReference>